<proteinExistence type="predicted"/>
<dbReference type="Proteomes" id="UP000056750">
    <property type="component" value="Plasmid pASTE61-200"/>
</dbReference>
<geneLocation type="plasmid" evidence="1 2">
    <name>pASTE61-200</name>
</geneLocation>
<organism evidence="1 2">
    <name type="scientific">Alteromonas stellipolaris</name>
    <dbReference type="NCBI Taxonomy" id="233316"/>
    <lineage>
        <taxon>Bacteria</taxon>
        <taxon>Pseudomonadati</taxon>
        <taxon>Pseudomonadota</taxon>
        <taxon>Gammaproteobacteria</taxon>
        <taxon>Alteromonadales</taxon>
        <taxon>Alteromonadaceae</taxon>
        <taxon>Alteromonas/Salinimonas group</taxon>
        <taxon>Alteromonas</taxon>
    </lineage>
</organism>
<gene>
    <name evidence="1" type="ORF">AVL57_00520</name>
</gene>
<sequence length="159" mass="17507">MDVGLMPSDTGEPGGAIVGRNMSDFIMKQGPFMQAANVLLQDDTFNLNWVDRLALPKLYEPVIVDSPVLQPNALVEQCAHTSDMLNANVISLSDGLQNVSFSSEREDFTAMPDSFFIREVAKRQTRTKHICPGCNTKVYGKASLNIICGDCELPFMMDS</sequence>
<evidence type="ECO:0000313" key="2">
    <source>
        <dbReference type="Proteomes" id="UP000056750"/>
    </source>
</evidence>
<dbReference type="EMBL" id="CP013927">
    <property type="protein sequence ID" value="AMJ76664.1"/>
    <property type="molecule type" value="Genomic_DNA"/>
</dbReference>
<evidence type="ECO:0000313" key="1">
    <source>
        <dbReference type="EMBL" id="AMJ76664.1"/>
    </source>
</evidence>
<protein>
    <submittedName>
        <fullName evidence="1">Uncharacterized protein</fullName>
    </submittedName>
</protein>
<reference evidence="1 2" key="1">
    <citation type="submission" date="2015-12" db="EMBL/GenBank/DDBJ databases">
        <title>Intraspecies pangenome expansion in the marine bacterium Alteromonas.</title>
        <authorList>
            <person name="Lopez-Perez M."/>
            <person name="Rodriguez-Valera F."/>
        </authorList>
    </citation>
    <scope>NUCLEOTIDE SEQUENCE [LARGE SCALE GENOMIC DNA]</scope>
    <source>
        <strain evidence="1 2">LMG 21861</strain>
        <plasmid evidence="1 2">pASTE61-200</plasmid>
    </source>
</reference>
<name>A0ABN4LTZ0_9ALTE</name>
<keyword evidence="2" id="KW-1185">Reference proteome</keyword>
<accession>A0ABN4LTZ0</accession>
<keyword evidence="1" id="KW-0614">Plasmid</keyword>